<keyword evidence="2" id="KW-1185">Reference proteome</keyword>
<comment type="caution">
    <text evidence="1">The sequence shown here is derived from an EMBL/GenBank/DDBJ whole genome shotgun (WGS) entry which is preliminary data.</text>
</comment>
<evidence type="ECO:0000313" key="2">
    <source>
        <dbReference type="Proteomes" id="UP000569329"/>
    </source>
</evidence>
<protein>
    <submittedName>
        <fullName evidence="1">Uncharacterized protein</fullName>
    </submittedName>
</protein>
<name>A0A839DXJ9_9PSEU</name>
<accession>A0A839DXJ9</accession>
<organism evidence="1 2">
    <name type="scientific">Halosaccharopolyspora lacisalsi</name>
    <dbReference type="NCBI Taxonomy" id="1000566"/>
    <lineage>
        <taxon>Bacteria</taxon>
        <taxon>Bacillati</taxon>
        <taxon>Actinomycetota</taxon>
        <taxon>Actinomycetes</taxon>
        <taxon>Pseudonocardiales</taxon>
        <taxon>Pseudonocardiaceae</taxon>
        <taxon>Halosaccharopolyspora</taxon>
    </lineage>
</organism>
<dbReference type="EMBL" id="JACGWZ010000001">
    <property type="protein sequence ID" value="MBA8823468.1"/>
    <property type="molecule type" value="Genomic_DNA"/>
</dbReference>
<sequence>MKQGLVSIGGCDTVVGREFVEFFVRTTFSWECGGAKVDRGLGKPR</sequence>
<dbReference type="AlphaFoldDB" id="A0A839DXJ9"/>
<gene>
    <name evidence="1" type="ORF">FHX42_000797</name>
</gene>
<dbReference type="Proteomes" id="UP000569329">
    <property type="component" value="Unassembled WGS sequence"/>
</dbReference>
<reference evidence="1 2" key="1">
    <citation type="submission" date="2020-07" db="EMBL/GenBank/DDBJ databases">
        <title>Sequencing the genomes of 1000 actinobacteria strains.</title>
        <authorList>
            <person name="Klenk H.-P."/>
        </authorList>
    </citation>
    <scope>NUCLEOTIDE SEQUENCE [LARGE SCALE GENOMIC DNA]</scope>
    <source>
        <strain evidence="1 2">DSM 45975</strain>
    </source>
</reference>
<evidence type="ECO:0000313" key="1">
    <source>
        <dbReference type="EMBL" id="MBA8823468.1"/>
    </source>
</evidence>
<proteinExistence type="predicted"/>